<dbReference type="EMBL" id="JAYMYS010000006">
    <property type="protein sequence ID" value="KAK7390410.1"/>
    <property type="molecule type" value="Genomic_DNA"/>
</dbReference>
<name>A0AAN9XFL2_PSOTE</name>
<dbReference type="EMBL" id="JAYMYS010000006">
    <property type="protein sequence ID" value="KAK7390420.1"/>
    <property type="molecule type" value="Genomic_DNA"/>
</dbReference>
<evidence type="ECO:0000313" key="3">
    <source>
        <dbReference type="Proteomes" id="UP001386955"/>
    </source>
</evidence>
<evidence type="ECO:0000313" key="1">
    <source>
        <dbReference type="EMBL" id="KAK7390410.1"/>
    </source>
</evidence>
<dbReference type="AlphaFoldDB" id="A0AAN9XFL2"/>
<keyword evidence="3" id="KW-1185">Reference proteome</keyword>
<reference evidence="2 3" key="1">
    <citation type="submission" date="2024-01" db="EMBL/GenBank/DDBJ databases">
        <title>The genomes of 5 underutilized Papilionoideae crops provide insights into root nodulation and disease resistanc.</title>
        <authorList>
            <person name="Jiang F."/>
        </authorList>
    </citation>
    <scope>NUCLEOTIDE SEQUENCE [LARGE SCALE GENOMIC DNA]</scope>
    <source>
        <strain evidence="2">DUOXIRENSHENG_FW03</strain>
        <tissue evidence="2">Leaves</tissue>
    </source>
</reference>
<proteinExistence type="predicted"/>
<dbReference type="Proteomes" id="UP001386955">
    <property type="component" value="Unassembled WGS sequence"/>
</dbReference>
<organism evidence="2 3">
    <name type="scientific">Psophocarpus tetragonolobus</name>
    <name type="common">Winged bean</name>
    <name type="synonym">Dolichos tetragonolobus</name>
    <dbReference type="NCBI Taxonomy" id="3891"/>
    <lineage>
        <taxon>Eukaryota</taxon>
        <taxon>Viridiplantae</taxon>
        <taxon>Streptophyta</taxon>
        <taxon>Embryophyta</taxon>
        <taxon>Tracheophyta</taxon>
        <taxon>Spermatophyta</taxon>
        <taxon>Magnoliopsida</taxon>
        <taxon>eudicotyledons</taxon>
        <taxon>Gunneridae</taxon>
        <taxon>Pentapetalae</taxon>
        <taxon>rosids</taxon>
        <taxon>fabids</taxon>
        <taxon>Fabales</taxon>
        <taxon>Fabaceae</taxon>
        <taxon>Papilionoideae</taxon>
        <taxon>50 kb inversion clade</taxon>
        <taxon>NPAAA clade</taxon>
        <taxon>indigoferoid/millettioid clade</taxon>
        <taxon>Phaseoleae</taxon>
        <taxon>Psophocarpus</taxon>
    </lineage>
</organism>
<gene>
    <name evidence="1" type="ORF">VNO78_25715</name>
    <name evidence="2" type="ORF">VNO78_25725</name>
</gene>
<evidence type="ECO:0000313" key="2">
    <source>
        <dbReference type="EMBL" id="KAK7390420.1"/>
    </source>
</evidence>
<accession>A0AAN9XFL2</accession>
<sequence>MSSHLSTSRYSNITSYEEKIDHSIRSTKGYTNIASLHSHKQVVDDAIRSEISHNNASGYSHRRLVDQAIRSEKANNTTLRASNLVDLSIRSERACNTGPRYTHEAIVDRAILSEKARSRRSQRLINSFSRPSEWRNPIIARESAKVHHTTIPSNSNILNYQQPQTQSVVNTWPSQSFNVPNYQQVNHRMQSEEAHNMMQYVAWPSRNANASNYEWQVNHGHNTSDYFNMAFCNPNMASDEKSMGEGMKNEEAHGDPQNLKAFSAQQLEMLRSGQAHGNPQEAPWLWQSSNNFPYYY</sequence>
<comment type="caution">
    <text evidence="2">The sequence shown here is derived from an EMBL/GenBank/DDBJ whole genome shotgun (WGS) entry which is preliminary data.</text>
</comment>
<protein>
    <submittedName>
        <fullName evidence="2">Uncharacterized protein</fullName>
    </submittedName>
</protein>